<evidence type="ECO:0000313" key="1">
    <source>
        <dbReference type="EMBL" id="VDO02878.1"/>
    </source>
</evidence>
<protein>
    <submittedName>
        <fullName evidence="3">WAP domain-containing protein</fullName>
    </submittedName>
</protein>
<evidence type="ECO:0000313" key="3">
    <source>
        <dbReference type="WBParaSite" id="HNAJ_0000702301-mRNA-1"/>
    </source>
</evidence>
<reference evidence="3" key="1">
    <citation type="submission" date="2017-02" db="UniProtKB">
        <authorList>
            <consortium name="WormBaseParasite"/>
        </authorList>
    </citation>
    <scope>IDENTIFICATION</scope>
</reference>
<dbReference type="WBParaSite" id="HNAJ_0000702301-mRNA-1">
    <property type="protein sequence ID" value="HNAJ_0000702301-mRNA-1"/>
    <property type="gene ID" value="HNAJ_0000702301"/>
</dbReference>
<gene>
    <name evidence="1" type="ORF">HNAJ_LOCUS7018</name>
</gene>
<proteinExistence type="predicted"/>
<keyword evidence="2" id="KW-1185">Reference proteome</keyword>
<dbReference type="Proteomes" id="UP000278807">
    <property type="component" value="Unassembled WGS sequence"/>
</dbReference>
<evidence type="ECO:0000313" key="2">
    <source>
        <dbReference type="Proteomes" id="UP000278807"/>
    </source>
</evidence>
<dbReference type="AlphaFoldDB" id="A0A0R3TIY2"/>
<reference evidence="1 2" key="2">
    <citation type="submission" date="2018-11" db="EMBL/GenBank/DDBJ databases">
        <authorList>
            <consortium name="Pathogen Informatics"/>
        </authorList>
    </citation>
    <scope>NUCLEOTIDE SEQUENCE [LARGE SCALE GENOMIC DNA]</scope>
</reference>
<organism evidence="3">
    <name type="scientific">Rodentolepis nana</name>
    <name type="common">Dwarf tapeworm</name>
    <name type="synonym">Hymenolepis nana</name>
    <dbReference type="NCBI Taxonomy" id="102285"/>
    <lineage>
        <taxon>Eukaryota</taxon>
        <taxon>Metazoa</taxon>
        <taxon>Spiralia</taxon>
        <taxon>Lophotrochozoa</taxon>
        <taxon>Platyhelminthes</taxon>
        <taxon>Cestoda</taxon>
        <taxon>Eucestoda</taxon>
        <taxon>Cyclophyllidea</taxon>
        <taxon>Hymenolepididae</taxon>
        <taxon>Rodentolepis</taxon>
    </lineage>
</organism>
<dbReference type="EMBL" id="UZAE01009704">
    <property type="protein sequence ID" value="VDO02878.1"/>
    <property type="molecule type" value="Genomic_DNA"/>
</dbReference>
<accession>A0A0R3TIY2</accession>
<sequence>MAGTYCGASCNYVIREPIVVLPVTRRLPNGCDVFPVTWSIASMGVGPSCNYECDKGTYCGASCN</sequence>
<name>A0A0R3TIY2_RODNA</name>